<evidence type="ECO:0000313" key="3">
    <source>
        <dbReference type="Proteomes" id="UP000242310"/>
    </source>
</evidence>
<dbReference type="OrthoDB" id="2985618at2"/>
<reference evidence="2 3" key="1">
    <citation type="submission" date="2018-03" db="EMBL/GenBank/DDBJ databases">
        <title>Genomic Encyclopedia of Type Strains, Phase III (KMG-III): the genomes of soil and plant-associated and newly described type strains.</title>
        <authorList>
            <person name="Whitman W."/>
        </authorList>
    </citation>
    <scope>NUCLEOTIDE SEQUENCE [LARGE SCALE GENOMIC DNA]</scope>
    <source>
        <strain evidence="2 3">CGMCC 1.07653</strain>
    </source>
</reference>
<organism evidence="2 3">
    <name type="scientific">Salsuginibacillus halophilus</name>
    <dbReference type="NCBI Taxonomy" id="517424"/>
    <lineage>
        <taxon>Bacteria</taxon>
        <taxon>Bacillati</taxon>
        <taxon>Bacillota</taxon>
        <taxon>Bacilli</taxon>
        <taxon>Bacillales</taxon>
        <taxon>Bacillaceae</taxon>
        <taxon>Salsuginibacillus</taxon>
    </lineage>
</organism>
<dbReference type="EMBL" id="PYAV01000004">
    <property type="protein sequence ID" value="PSL48410.1"/>
    <property type="molecule type" value="Genomic_DNA"/>
</dbReference>
<feature type="coiled-coil region" evidence="1">
    <location>
        <begin position="547"/>
        <end position="574"/>
    </location>
</feature>
<evidence type="ECO:0000313" key="2">
    <source>
        <dbReference type="EMBL" id="PSL48410.1"/>
    </source>
</evidence>
<name>A0A2P8HQ96_9BACI</name>
<sequence length="708" mass="80330">MKTEVLEALQSVELLDGETLSSSDLGFELHMEHHVFQVERSHRPLSEAVEDLSQTFEIHQKLESITHMVKVVNPSPDTVLTYIRLWFKRFSVEGEGKEAFKPWTDYMRRWNAGDVRSTGKTERSWGNHIRALTHHNIEEGALRDNFKNAVRFTLECMEAKAQPAEIPVLNRSELYLQAQSMIKIESQEYQQLLQSSEQLQLSVPSSKSNRSVYVDALIVTDNRLLGSLPDFARNDSENSFFESGFGLMVVYRPQLSGSGNEVVISADPSLHIDLLKLQEALESRETLAWGKLANLEEDGAVYNAGCSGESVRPSENKRVYRDAKGNVGEYSYDQPWFISPDHTLVASPRKVKYKGSDIHMQLSWEEVIETTWQTFNPVKHLKVEPLKFLMKDDQIERDDSEKVSTGQSNFMKADRLMTLLARYQESTQREKGDASCSKKFIAVNWPIKTQTHNCQNGHDLDSVLLTPTAKRYFAAVLNKKDVQEVKLEELPLLSSFDFMEAPGSLGIIHKSGSLVIDDWSKDQGQVDAFANEYLNLLERYTQVSHYHSEVLGELQALKEKLNNTNDAKASHNNYSLRKQLVKSNRKLSSLKAELRTTILRTTASAGEYNVKRFRELTAERWGLDHQLADLYVASQEIETIINQNVEVRTSRLLNALSVYGFPLLFFGGIFDNDLLTLFTTSTPAWEGIAAFSGLSLISMVGLRKALDQ</sequence>
<dbReference type="Proteomes" id="UP000242310">
    <property type="component" value="Unassembled WGS sequence"/>
</dbReference>
<evidence type="ECO:0000256" key="1">
    <source>
        <dbReference type="SAM" id="Coils"/>
    </source>
</evidence>
<accession>A0A2P8HQ96</accession>
<dbReference type="RefSeq" id="WP_106587983.1">
    <property type="nucleotide sequence ID" value="NZ_PYAV01000004.1"/>
</dbReference>
<comment type="caution">
    <text evidence="2">The sequence shown here is derived from an EMBL/GenBank/DDBJ whole genome shotgun (WGS) entry which is preliminary data.</text>
</comment>
<dbReference type="AlphaFoldDB" id="A0A2P8HQ96"/>
<keyword evidence="3" id="KW-1185">Reference proteome</keyword>
<protein>
    <recommendedName>
        <fullName evidence="4">CorA-like Mg2+ transporter protein</fullName>
    </recommendedName>
</protein>
<evidence type="ECO:0008006" key="4">
    <source>
        <dbReference type="Google" id="ProtNLM"/>
    </source>
</evidence>
<gene>
    <name evidence="2" type="ORF">B0H94_10410</name>
</gene>
<keyword evidence="1" id="KW-0175">Coiled coil</keyword>
<proteinExistence type="predicted"/>